<dbReference type="SUPFAM" id="SSF81427">
    <property type="entry name" value="Mitochondrial cytochrome c oxidase subunit VIIc (aka VIIIa)"/>
    <property type="match status" value="1"/>
</dbReference>
<proteinExistence type="inferred from homology"/>
<keyword evidence="4 10" id="KW-0812">Transmembrane</keyword>
<dbReference type="PANTHER" id="PTHR13313">
    <property type="entry name" value="CYTOCHROME C OXIDASE SUBUNIT VIIC"/>
    <property type="match status" value="1"/>
</dbReference>
<evidence type="ECO:0000256" key="6">
    <source>
        <dbReference type="ARBA" id="ARBA00022946"/>
    </source>
</evidence>
<protein>
    <submittedName>
        <fullName evidence="14">Cytochrome c oxidase polypeptide VIIc</fullName>
    </submittedName>
</protein>
<evidence type="ECO:0000256" key="2">
    <source>
        <dbReference type="ARBA" id="ARBA00004673"/>
    </source>
</evidence>
<evidence type="ECO:0000313" key="13">
    <source>
        <dbReference type="Proteomes" id="UP000274756"/>
    </source>
</evidence>
<evidence type="ECO:0000256" key="1">
    <source>
        <dbReference type="ARBA" id="ARBA00004434"/>
    </source>
</evidence>
<keyword evidence="7 10" id="KW-1133">Transmembrane helix</keyword>
<evidence type="ECO:0000256" key="7">
    <source>
        <dbReference type="ARBA" id="ARBA00022989"/>
    </source>
</evidence>
<gene>
    <name evidence="11" type="ORF">DME_LOCUS1743</name>
</gene>
<keyword evidence="6" id="KW-0809">Transit peptide</keyword>
<evidence type="ECO:0000313" key="12">
    <source>
        <dbReference type="Proteomes" id="UP000038040"/>
    </source>
</evidence>
<evidence type="ECO:0000256" key="5">
    <source>
        <dbReference type="ARBA" id="ARBA00022792"/>
    </source>
</evidence>
<dbReference type="GO" id="GO:0006123">
    <property type="term" value="P:mitochondrial electron transport, cytochrome c to oxygen"/>
    <property type="evidence" value="ECO:0007669"/>
    <property type="project" value="InterPro"/>
</dbReference>
<dbReference type="GO" id="GO:0005743">
    <property type="term" value="C:mitochondrial inner membrane"/>
    <property type="evidence" value="ECO:0007669"/>
    <property type="project" value="UniProtKB-SubCell"/>
</dbReference>
<evidence type="ECO:0000256" key="9">
    <source>
        <dbReference type="ARBA" id="ARBA00023136"/>
    </source>
</evidence>
<evidence type="ECO:0000313" key="11">
    <source>
        <dbReference type="EMBL" id="VDN51770.1"/>
    </source>
</evidence>
<reference evidence="14" key="1">
    <citation type="submission" date="2017-02" db="UniProtKB">
        <authorList>
            <consortium name="WormBaseParasite"/>
        </authorList>
    </citation>
    <scope>IDENTIFICATION</scope>
</reference>
<evidence type="ECO:0000256" key="8">
    <source>
        <dbReference type="ARBA" id="ARBA00023128"/>
    </source>
</evidence>
<dbReference type="EMBL" id="UYYG01000030">
    <property type="protein sequence ID" value="VDN51770.1"/>
    <property type="molecule type" value="Genomic_DNA"/>
</dbReference>
<dbReference type="GO" id="GO:0045277">
    <property type="term" value="C:respiratory chain complex IV"/>
    <property type="evidence" value="ECO:0007669"/>
    <property type="project" value="InterPro"/>
</dbReference>
<evidence type="ECO:0000256" key="10">
    <source>
        <dbReference type="SAM" id="Phobius"/>
    </source>
</evidence>
<keyword evidence="5" id="KW-0999">Mitochondrion inner membrane</keyword>
<dbReference type="Pfam" id="PF02935">
    <property type="entry name" value="COX7C"/>
    <property type="match status" value="1"/>
</dbReference>
<evidence type="ECO:0000313" key="14">
    <source>
        <dbReference type="WBParaSite" id="DME_0000738101-mRNA-1"/>
    </source>
</evidence>
<comment type="pathway">
    <text evidence="2">Energy metabolism; oxidative phosphorylation.</text>
</comment>
<dbReference type="OrthoDB" id="9974841at2759"/>
<organism evidence="12 14">
    <name type="scientific">Dracunculus medinensis</name>
    <name type="common">Guinea worm</name>
    <dbReference type="NCBI Taxonomy" id="318479"/>
    <lineage>
        <taxon>Eukaryota</taxon>
        <taxon>Metazoa</taxon>
        <taxon>Ecdysozoa</taxon>
        <taxon>Nematoda</taxon>
        <taxon>Chromadorea</taxon>
        <taxon>Rhabditida</taxon>
        <taxon>Spirurina</taxon>
        <taxon>Dracunculoidea</taxon>
        <taxon>Dracunculidae</taxon>
        <taxon>Dracunculus</taxon>
    </lineage>
</organism>
<evidence type="ECO:0000256" key="3">
    <source>
        <dbReference type="ARBA" id="ARBA00010514"/>
    </source>
</evidence>
<dbReference type="STRING" id="318479.A0A0N4UIF1"/>
<dbReference type="Proteomes" id="UP000038040">
    <property type="component" value="Unplaced"/>
</dbReference>
<dbReference type="UniPathway" id="UPA00705"/>
<keyword evidence="13" id="KW-1185">Reference proteome</keyword>
<feature type="transmembrane region" description="Helical" evidence="10">
    <location>
        <begin position="52"/>
        <end position="75"/>
    </location>
</feature>
<dbReference type="PANTHER" id="PTHR13313:SF0">
    <property type="entry name" value="CYTOCHROME C OXIDASE SUBUNIT 7C, MITOCHONDRIAL"/>
    <property type="match status" value="1"/>
</dbReference>
<keyword evidence="8" id="KW-0496">Mitochondrion</keyword>
<dbReference type="Proteomes" id="UP000274756">
    <property type="component" value="Unassembled WGS sequence"/>
</dbReference>
<dbReference type="InterPro" id="IPR036636">
    <property type="entry name" value="COX7C/Cox8_sf"/>
</dbReference>
<keyword evidence="9 10" id="KW-0472">Membrane</keyword>
<sequence>MQRQFASSLKQVVAQYSTKAPVKYARQTFASPVHDGWAGKHLPFSLRTKWGFFTKAVIFVSTGFWIPFFVVDFHLRKAAQ</sequence>
<comment type="similarity">
    <text evidence="3">Belongs to the cytochrome c oxidase VIIc family.</text>
</comment>
<reference evidence="11 13" key="2">
    <citation type="submission" date="2018-11" db="EMBL/GenBank/DDBJ databases">
        <authorList>
            <consortium name="Pathogen Informatics"/>
        </authorList>
    </citation>
    <scope>NUCLEOTIDE SEQUENCE [LARGE SCALE GENOMIC DNA]</scope>
</reference>
<dbReference type="WBParaSite" id="DME_0000738101-mRNA-1">
    <property type="protein sequence ID" value="DME_0000738101-mRNA-1"/>
    <property type="gene ID" value="DME_0000738101"/>
</dbReference>
<dbReference type="InterPro" id="IPR004202">
    <property type="entry name" value="COX7C/Cox8"/>
</dbReference>
<dbReference type="AlphaFoldDB" id="A0A0N4UIF1"/>
<comment type="subcellular location">
    <subcellularLocation>
        <location evidence="1">Mitochondrion inner membrane</location>
        <topology evidence="1">Single-pass membrane protein</topology>
    </subcellularLocation>
</comment>
<dbReference type="Gene3D" id="4.10.49.10">
    <property type="entry name" value="Cytochrome c oxidase subunit VIIc"/>
    <property type="match status" value="1"/>
</dbReference>
<name>A0A0N4UIF1_DRAME</name>
<evidence type="ECO:0000256" key="4">
    <source>
        <dbReference type="ARBA" id="ARBA00022692"/>
    </source>
</evidence>
<accession>A0A0N4UIF1</accession>